<name>A0AA88RKA0_9ASTE</name>
<dbReference type="AlphaFoldDB" id="A0AA88RKA0"/>
<dbReference type="EMBL" id="JAVXUO010000522">
    <property type="protein sequence ID" value="KAK2991398.1"/>
    <property type="molecule type" value="Genomic_DNA"/>
</dbReference>
<reference evidence="1" key="1">
    <citation type="submission" date="2022-12" db="EMBL/GenBank/DDBJ databases">
        <title>Draft genome assemblies for two species of Escallonia (Escalloniales).</title>
        <authorList>
            <person name="Chanderbali A."/>
            <person name="Dervinis C."/>
            <person name="Anghel I."/>
            <person name="Soltis D."/>
            <person name="Soltis P."/>
            <person name="Zapata F."/>
        </authorList>
    </citation>
    <scope>NUCLEOTIDE SEQUENCE</scope>
    <source>
        <strain evidence="1">UCBG92.1500</strain>
        <tissue evidence="1">Leaf</tissue>
    </source>
</reference>
<dbReference type="Proteomes" id="UP001187471">
    <property type="component" value="Unassembled WGS sequence"/>
</dbReference>
<proteinExistence type="predicted"/>
<evidence type="ECO:0000313" key="1">
    <source>
        <dbReference type="EMBL" id="KAK2991398.1"/>
    </source>
</evidence>
<protein>
    <submittedName>
        <fullName evidence="1">Uncharacterized protein</fullName>
    </submittedName>
</protein>
<organism evidence="1 2">
    <name type="scientific">Escallonia rubra</name>
    <dbReference type="NCBI Taxonomy" id="112253"/>
    <lineage>
        <taxon>Eukaryota</taxon>
        <taxon>Viridiplantae</taxon>
        <taxon>Streptophyta</taxon>
        <taxon>Embryophyta</taxon>
        <taxon>Tracheophyta</taxon>
        <taxon>Spermatophyta</taxon>
        <taxon>Magnoliopsida</taxon>
        <taxon>eudicotyledons</taxon>
        <taxon>Gunneridae</taxon>
        <taxon>Pentapetalae</taxon>
        <taxon>asterids</taxon>
        <taxon>campanulids</taxon>
        <taxon>Escalloniales</taxon>
        <taxon>Escalloniaceae</taxon>
        <taxon>Escallonia</taxon>
    </lineage>
</organism>
<keyword evidence="2" id="KW-1185">Reference proteome</keyword>
<evidence type="ECO:0000313" key="2">
    <source>
        <dbReference type="Proteomes" id="UP001187471"/>
    </source>
</evidence>
<accession>A0AA88RKA0</accession>
<comment type="caution">
    <text evidence="1">The sequence shown here is derived from an EMBL/GenBank/DDBJ whole genome shotgun (WGS) entry which is preliminary data.</text>
</comment>
<sequence length="137" mass="15467">MATPVSAMLLDCSPGPFMLLLIDLTLCVPIVHSLRHKWSAIWFDRLPHWTAMPDFMHVPHKAQESLRTCRVAGTRLADSLLLRVVRPLSRISGASTQRHGPFYRIYGQRSEESAAATRCYDASNEPTNDGLMYHYGI</sequence>
<gene>
    <name evidence="1" type="ORF">RJ640_010862</name>
</gene>